<comment type="similarity">
    <text evidence="1">Belongs to the WXG100 family.</text>
</comment>
<sequence length="99" mass="11072">MALIQVTPDLLNSKANELRGLKAQHDEAMSKMRTLILGLNEVFKGDAQDALVAKYESMQPTFNNFSQMLEEYAKLLNTSAQKFQETDQSLQTSINGFGN</sequence>
<evidence type="ECO:0000256" key="1">
    <source>
        <dbReference type="RuleBase" id="RU362001"/>
    </source>
</evidence>
<dbReference type="EMBL" id="CZBY01000003">
    <property type="protein sequence ID" value="CUQ83022.1"/>
    <property type="molecule type" value="Genomic_DNA"/>
</dbReference>
<evidence type="ECO:0000313" key="3">
    <source>
        <dbReference type="Proteomes" id="UP000095662"/>
    </source>
</evidence>
<evidence type="ECO:0000313" key="2">
    <source>
        <dbReference type="EMBL" id="CUQ83022.1"/>
    </source>
</evidence>
<dbReference type="STRING" id="39492.ERS852540_00613"/>
<reference evidence="2 3" key="1">
    <citation type="submission" date="2015-09" db="EMBL/GenBank/DDBJ databases">
        <authorList>
            <consortium name="Pathogen Informatics"/>
        </authorList>
    </citation>
    <scope>NUCLEOTIDE SEQUENCE [LARGE SCALE GENOMIC DNA]</scope>
    <source>
        <strain evidence="2 3">2789STDY5834928</strain>
    </source>
</reference>
<accession>A0A174ZAI6</accession>
<dbReference type="AlphaFoldDB" id="A0A174ZAI6"/>
<dbReference type="Pfam" id="PF06013">
    <property type="entry name" value="WXG100"/>
    <property type="match status" value="1"/>
</dbReference>
<dbReference type="Proteomes" id="UP000095662">
    <property type="component" value="Unassembled WGS sequence"/>
</dbReference>
<dbReference type="Gene3D" id="1.10.287.1060">
    <property type="entry name" value="ESAT-6-like"/>
    <property type="match status" value="1"/>
</dbReference>
<dbReference type="NCBIfam" id="TIGR03930">
    <property type="entry name" value="WXG100_ESAT6"/>
    <property type="match status" value="1"/>
</dbReference>
<gene>
    <name evidence="2" type="ORF">ERS852540_00613</name>
</gene>
<dbReference type="InterPro" id="IPR010310">
    <property type="entry name" value="T7SS_ESAT-6-like"/>
</dbReference>
<dbReference type="InterPro" id="IPR036689">
    <property type="entry name" value="ESAT-6-like_sf"/>
</dbReference>
<proteinExistence type="inferred from homology"/>
<organism evidence="2 3">
    <name type="scientific">[Eubacterium] siraeum</name>
    <dbReference type="NCBI Taxonomy" id="39492"/>
    <lineage>
        <taxon>Bacteria</taxon>
        <taxon>Bacillati</taxon>
        <taxon>Bacillota</taxon>
        <taxon>Clostridia</taxon>
        <taxon>Eubacteriales</taxon>
        <taxon>Oscillospiraceae</taxon>
        <taxon>Oscillospiraceae incertae sedis</taxon>
    </lineage>
</organism>
<name>A0A174ZAI6_9FIRM</name>
<dbReference type="SUPFAM" id="SSF140453">
    <property type="entry name" value="EsxAB dimer-like"/>
    <property type="match status" value="1"/>
</dbReference>
<protein>
    <recommendedName>
        <fullName evidence="1">ESAT-6-like protein</fullName>
    </recommendedName>
</protein>